<accession>A0A0N9VZS8</accession>
<keyword evidence="2" id="KW-1185">Reference proteome</keyword>
<name>A0A0N9VZS8_9GAMM</name>
<dbReference type="KEGG" id="aei:AOY20_04165"/>
<dbReference type="Proteomes" id="UP000064939">
    <property type="component" value="Chromosome"/>
</dbReference>
<reference evidence="1 2" key="1">
    <citation type="journal article" date="2015" name="Int. J. Syst. Evol. Microbiol.">
        <title>Acinetobacter equi sp. nov. isolated from horse faeces.</title>
        <authorList>
            <person name="Poppel M.T."/>
            <person name="Skiebe E."/>
            <person name="Laue M."/>
            <person name="Bergmann H."/>
            <person name="Ebersberger I."/>
            <person name="Garn T."/>
            <person name="Fruth A."/>
            <person name="Baumgardt S."/>
            <person name="Busse H.J."/>
            <person name="Wilharm G."/>
        </authorList>
    </citation>
    <scope>NUCLEOTIDE SEQUENCE [LARGE SCALE GENOMIC DNA]</scope>
    <source>
        <strain evidence="1 2">114</strain>
    </source>
</reference>
<dbReference type="STRING" id="1324350.AOY20_04165"/>
<organism evidence="1 2">
    <name type="scientific">Acinetobacter equi</name>
    <dbReference type="NCBI Taxonomy" id="1324350"/>
    <lineage>
        <taxon>Bacteria</taxon>
        <taxon>Pseudomonadati</taxon>
        <taxon>Pseudomonadota</taxon>
        <taxon>Gammaproteobacteria</taxon>
        <taxon>Moraxellales</taxon>
        <taxon>Moraxellaceae</taxon>
        <taxon>Acinetobacter</taxon>
    </lineage>
</organism>
<sequence length="189" mass="21714">MNNFFKINLIASLLLIQGCNVFNNDTAHELICNHPKVIETVKGLYINKVNNSPLSHKLNAPNTRLFSTRGIGLINIQQIDPTNSDNEVRQNSKFINARSICKGTIEHSMLIKKLYRFKDDSEDLNLFENNNFEIPILYAVNYKDGSDDFEVQFSIENSLNFIQAFIVFHKLDELYSQSDEQLIPLSNKN</sequence>
<protein>
    <recommendedName>
        <fullName evidence="3">Lipoprotein</fullName>
    </recommendedName>
</protein>
<proteinExistence type="predicted"/>
<dbReference type="RefSeq" id="WP_054580687.1">
    <property type="nucleotide sequence ID" value="NZ_CP012808.1"/>
</dbReference>
<evidence type="ECO:0008006" key="3">
    <source>
        <dbReference type="Google" id="ProtNLM"/>
    </source>
</evidence>
<gene>
    <name evidence="1" type="ORF">AOY20_04165</name>
</gene>
<dbReference type="PROSITE" id="PS51257">
    <property type="entry name" value="PROKAR_LIPOPROTEIN"/>
    <property type="match status" value="1"/>
</dbReference>
<evidence type="ECO:0000313" key="1">
    <source>
        <dbReference type="EMBL" id="ALH94788.1"/>
    </source>
</evidence>
<dbReference type="OrthoDB" id="6685344at2"/>
<dbReference type="EMBL" id="CP012808">
    <property type="protein sequence ID" value="ALH94788.1"/>
    <property type="molecule type" value="Genomic_DNA"/>
</dbReference>
<dbReference type="AlphaFoldDB" id="A0A0N9VZS8"/>
<evidence type="ECO:0000313" key="2">
    <source>
        <dbReference type="Proteomes" id="UP000064939"/>
    </source>
</evidence>